<proteinExistence type="predicted"/>
<evidence type="ECO:0000259" key="4">
    <source>
        <dbReference type="PROSITE" id="PS50893"/>
    </source>
</evidence>
<dbReference type="SUPFAM" id="SSF52540">
    <property type="entry name" value="P-loop containing nucleoside triphosphate hydrolases"/>
    <property type="match status" value="1"/>
</dbReference>
<dbReference type="SMART" id="SM00382">
    <property type="entry name" value="AAA"/>
    <property type="match status" value="1"/>
</dbReference>
<dbReference type="InterPro" id="IPR013611">
    <property type="entry name" value="Transp-assoc_OB_typ2"/>
</dbReference>
<sequence>MSAIEIETVDKSFGKTSVLRGISLSIRSGEFVAVLGPSGCGKTTLLRALAGFEQIDSGAIRVGDTLLSGQGRHVAPEERGIGVVFQSYALWPHMTVSGNVAYGLKVKGLGRGEREARTARVLETVGLTAFADRRPAELSGGQRQRTALARCLAMDAGLVLLDEPLANLDVHLRGEMEEEFARFHKASGATMFYITHDQSEALALADRVAVMESGRISQFASPSELYSQPANDMVATFIGEGQIAPITDFQPDRSGYGFARFFGEQVRVRNPPSALPRSEARIAFHPGDLRLTDTGGLAATLRRITYRGDILRVELSLGPDERTFFMNVPAPARIEAGQRVAVTLTDGWVLPDPKAEEASH</sequence>
<keyword evidence="1" id="KW-0813">Transport</keyword>
<accession>A0A1U9Z1T4</accession>
<dbReference type="InterPro" id="IPR003439">
    <property type="entry name" value="ABC_transporter-like_ATP-bd"/>
</dbReference>
<dbReference type="FunFam" id="3.40.50.300:FF:000425">
    <property type="entry name" value="Probable ABC transporter, ATP-binding subunit"/>
    <property type="match status" value="1"/>
</dbReference>
<dbReference type="InterPro" id="IPR050093">
    <property type="entry name" value="ABC_SmlMolc_Importer"/>
</dbReference>
<dbReference type="InterPro" id="IPR027417">
    <property type="entry name" value="P-loop_NTPase"/>
</dbReference>
<keyword evidence="5" id="KW-0378">Hydrolase</keyword>
<dbReference type="EC" id="3.6.3.19" evidence="5"/>
<keyword evidence="2" id="KW-0547">Nucleotide-binding</keyword>
<protein>
    <submittedName>
        <fullName evidence="5">Maltose/maltodextrin import ATP-binding protein MalK</fullName>
        <ecNumber evidence="5">3.6.3.19</ecNumber>
    </submittedName>
</protein>
<evidence type="ECO:0000256" key="2">
    <source>
        <dbReference type="ARBA" id="ARBA00022741"/>
    </source>
</evidence>
<dbReference type="OrthoDB" id="9802264at2"/>
<dbReference type="STRING" id="1122214.Mame_02324"/>
<dbReference type="GO" id="GO:0015697">
    <property type="term" value="P:quaternary ammonium group transport"/>
    <property type="evidence" value="ECO:0007669"/>
    <property type="project" value="UniProtKB-ARBA"/>
</dbReference>
<evidence type="ECO:0000313" key="6">
    <source>
        <dbReference type="Proteomes" id="UP000191135"/>
    </source>
</evidence>
<dbReference type="SUPFAM" id="SSF50331">
    <property type="entry name" value="MOP-like"/>
    <property type="match status" value="1"/>
</dbReference>
<dbReference type="InterPro" id="IPR008995">
    <property type="entry name" value="Mo/tungstate-bd_C_term_dom"/>
</dbReference>
<dbReference type="GO" id="GO:0005524">
    <property type="term" value="F:ATP binding"/>
    <property type="evidence" value="ECO:0007669"/>
    <property type="project" value="UniProtKB-KW"/>
</dbReference>
<dbReference type="PANTHER" id="PTHR42781">
    <property type="entry name" value="SPERMIDINE/PUTRESCINE IMPORT ATP-BINDING PROTEIN POTA"/>
    <property type="match status" value="1"/>
</dbReference>
<keyword evidence="6" id="KW-1185">Reference proteome</keyword>
<dbReference type="InterPro" id="IPR003593">
    <property type="entry name" value="AAA+_ATPase"/>
</dbReference>
<dbReference type="Pfam" id="PF00005">
    <property type="entry name" value="ABC_tran"/>
    <property type="match status" value="1"/>
</dbReference>
<evidence type="ECO:0000256" key="1">
    <source>
        <dbReference type="ARBA" id="ARBA00022448"/>
    </source>
</evidence>
<dbReference type="PROSITE" id="PS50893">
    <property type="entry name" value="ABC_TRANSPORTER_2"/>
    <property type="match status" value="1"/>
</dbReference>
<gene>
    <name evidence="5" type="primary">malK_11</name>
    <name evidence="5" type="ORF">Mame_02324</name>
</gene>
<dbReference type="GO" id="GO:0043190">
    <property type="term" value="C:ATP-binding cassette (ABC) transporter complex"/>
    <property type="evidence" value="ECO:0007669"/>
    <property type="project" value="InterPro"/>
</dbReference>
<dbReference type="AlphaFoldDB" id="A0A1U9Z1T4"/>
<dbReference type="EMBL" id="CP020330">
    <property type="protein sequence ID" value="AQZ51657.1"/>
    <property type="molecule type" value="Genomic_DNA"/>
</dbReference>
<feature type="domain" description="ABC transporter" evidence="4">
    <location>
        <begin position="4"/>
        <end position="238"/>
    </location>
</feature>
<dbReference type="Gene3D" id="3.40.50.300">
    <property type="entry name" value="P-loop containing nucleotide triphosphate hydrolases"/>
    <property type="match status" value="1"/>
</dbReference>
<keyword evidence="3 5" id="KW-0067">ATP-binding</keyword>
<name>A0A1U9Z1T4_9HYPH</name>
<reference evidence="5 6" key="1">
    <citation type="submission" date="2017-03" db="EMBL/GenBank/DDBJ databases">
        <title>Foreign affairs: Plasmid Transfer between Roseobacters and Rhizobia.</title>
        <authorList>
            <person name="Bartling P."/>
            <person name="Bunk B."/>
            <person name="Overmann J."/>
            <person name="Brinkmann H."/>
            <person name="Petersen J."/>
        </authorList>
    </citation>
    <scope>NUCLEOTIDE SEQUENCE [LARGE SCALE GENOMIC DNA]</scope>
    <source>
        <strain evidence="5 6">MACL11</strain>
    </source>
</reference>
<dbReference type="GO" id="GO:0016887">
    <property type="term" value="F:ATP hydrolysis activity"/>
    <property type="evidence" value="ECO:0007669"/>
    <property type="project" value="InterPro"/>
</dbReference>
<dbReference type="Proteomes" id="UP000191135">
    <property type="component" value="Chromosome"/>
</dbReference>
<dbReference type="GO" id="GO:0022857">
    <property type="term" value="F:transmembrane transporter activity"/>
    <property type="evidence" value="ECO:0007669"/>
    <property type="project" value="InterPro"/>
</dbReference>
<dbReference type="Pfam" id="PF08402">
    <property type="entry name" value="TOBE_2"/>
    <property type="match status" value="1"/>
</dbReference>
<evidence type="ECO:0000313" key="5">
    <source>
        <dbReference type="EMBL" id="AQZ51657.1"/>
    </source>
</evidence>
<organism evidence="5 6">
    <name type="scientific">Martelella mediterranea DSM 17316</name>
    <dbReference type="NCBI Taxonomy" id="1122214"/>
    <lineage>
        <taxon>Bacteria</taxon>
        <taxon>Pseudomonadati</taxon>
        <taxon>Pseudomonadota</taxon>
        <taxon>Alphaproteobacteria</taxon>
        <taxon>Hyphomicrobiales</taxon>
        <taxon>Aurantimonadaceae</taxon>
        <taxon>Martelella</taxon>
    </lineage>
</organism>
<dbReference type="RefSeq" id="WP_018063747.1">
    <property type="nucleotide sequence ID" value="NZ_AQWH01000004.1"/>
</dbReference>
<dbReference type="PANTHER" id="PTHR42781:SF4">
    <property type="entry name" value="SPERMIDINE_PUTRESCINE IMPORT ATP-BINDING PROTEIN POTA"/>
    <property type="match status" value="1"/>
</dbReference>
<evidence type="ECO:0000256" key="3">
    <source>
        <dbReference type="ARBA" id="ARBA00022840"/>
    </source>
</evidence>
<dbReference type="eggNOG" id="COG3842">
    <property type="taxonomic scope" value="Bacteria"/>
</dbReference>
<dbReference type="KEGG" id="mmed:Mame_02324"/>